<proteinExistence type="predicted"/>
<accession>A0ABS6KIT7</accession>
<dbReference type="EMBL" id="VOMB01000009">
    <property type="protein sequence ID" value="MBU9763524.1"/>
    <property type="molecule type" value="Genomic_DNA"/>
</dbReference>
<comment type="caution">
    <text evidence="1">The sequence shown here is derived from an EMBL/GenBank/DDBJ whole genome shotgun (WGS) entry which is preliminary data.</text>
</comment>
<evidence type="ECO:0008006" key="3">
    <source>
        <dbReference type="Google" id="ProtNLM"/>
    </source>
</evidence>
<evidence type="ECO:0000313" key="2">
    <source>
        <dbReference type="Proteomes" id="UP000812982"/>
    </source>
</evidence>
<gene>
    <name evidence="1" type="ORF">FR943_06665</name>
</gene>
<name>A0ABS6KIT7_9MYCO</name>
<keyword evidence="2" id="KW-1185">Reference proteome</keyword>
<dbReference type="RefSeq" id="WP_217155552.1">
    <property type="nucleotide sequence ID" value="NZ_VOMB01000009.1"/>
</dbReference>
<sequence length="221" mass="23152">MGTGRVAQVVVVAAGLTLSGCTQLVDGSATAGFEPGHSAESSGAPAYKPQSCEQLHADQWIEVPGSEPGQPRVRVAQPPGWDPVPEAAKGVVKLMLRNTALGDGVTNPVVSLSTGDVTDGDRTPRELLADSIKGLESSGGQKLTQERAEICEFPAIMASYTIPPDDDRGKTIYVTAVTVMVPLGSRVWNVIAMAQTTVPSNPTYMADVQVMLAGLRIAMPR</sequence>
<reference evidence="1 2" key="1">
    <citation type="journal article" date="2021" name="Sci. Rep.">
        <title>Phenotypic and genomic hallmarks of a novel, potentially pathogenic rapidly growing Mycobacterium species related to the Mycobacterium fortuitum complex.</title>
        <authorList>
            <person name="Gharbi R."/>
            <person name="Khanna V."/>
            <person name="Frigui W."/>
            <person name="Mhenni B."/>
            <person name="Brosch R."/>
            <person name="Mardassi H."/>
        </authorList>
    </citation>
    <scope>NUCLEOTIDE SEQUENCE [LARGE SCALE GENOMIC DNA]</scope>
    <source>
        <strain evidence="1 2">TNTM28</strain>
    </source>
</reference>
<evidence type="ECO:0000313" key="1">
    <source>
        <dbReference type="EMBL" id="MBU9763524.1"/>
    </source>
</evidence>
<organism evidence="1 2">
    <name type="scientific">[Mycobacterium] fortunisiensis</name>
    <dbReference type="NCBI Taxonomy" id="2600579"/>
    <lineage>
        <taxon>Bacteria</taxon>
        <taxon>Bacillati</taxon>
        <taxon>Actinomycetota</taxon>
        <taxon>Actinomycetes</taxon>
        <taxon>Mycobacteriales</taxon>
        <taxon>Mycobacteriaceae</taxon>
        <taxon>Mycolicibacterium</taxon>
    </lineage>
</organism>
<dbReference type="PROSITE" id="PS51257">
    <property type="entry name" value="PROKAR_LIPOPROTEIN"/>
    <property type="match status" value="1"/>
</dbReference>
<protein>
    <recommendedName>
        <fullName evidence="3">Lipoprotein LpqN</fullName>
    </recommendedName>
</protein>
<dbReference type="Proteomes" id="UP000812982">
    <property type="component" value="Unassembled WGS sequence"/>
</dbReference>